<feature type="transmembrane region" description="Helical" evidence="7">
    <location>
        <begin position="6"/>
        <end position="24"/>
    </location>
</feature>
<keyword evidence="11" id="KW-1185">Reference proteome</keyword>
<feature type="transmembrane region" description="Helical" evidence="7">
    <location>
        <begin position="120"/>
        <end position="142"/>
    </location>
</feature>
<keyword evidence="6 7" id="KW-0472">Membrane</keyword>
<feature type="domain" description="Glycine transporter" evidence="8">
    <location>
        <begin position="10"/>
        <end position="79"/>
    </location>
</feature>
<evidence type="ECO:0000256" key="1">
    <source>
        <dbReference type="ARBA" id="ARBA00004651"/>
    </source>
</evidence>
<reference evidence="11" key="1">
    <citation type="submission" date="2009-05" db="EMBL/GenBank/DDBJ databases">
        <title>Complete sequence of chromosome of Thauera sp. MZ1T.</title>
        <authorList>
            <consortium name="US DOE Joint Genome Institute"/>
            <person name="Lucas S."/>
            <person name="Copeland A."/>
            <person name="Lapidus A."/>
            <person name="Glavina del Rio T."/>
            <person name="Dalin E."/>
            <person name="Tice H."/>
            <person name="Bruce D."/>
            <person name="Goodwin L."/>
            <person name="Pitluck S."/>
            <person name="Sims D."/>
            <person name="Brettin T."/>
            <person name="Detter J.C."/>
            <person name="Han C."/>
            <person name="Larimer F."/>
            <person name="Land M."/>
            <person name="Hauser L."/>
            <person name="Kyrpides N."/>
            <person name="Mikhailova N."/>
            <person name="Sayler G.S."/>
        </authorList>
    </citation>
    <scope>NUCLEOTIDE SEQUENCE [LARGE SCALE GENOMIC DNA]</scope>
    <source>
        <strain evidence="11">MZ1T</strain>
    </source>
</reference>
<reference evidence="9 11" key="2">
    <citation type="journal article" date="2012" name="Stand. Genomic Sci.">
        <title>Complete genome sequence of Thauera aminoaromatica strain MZ1T.</title>
        <authorList>
            <person name="Jiang K."/>
            <person name="Sanseverino J."/>
            <person name="Chauhan A."/>
            <person name="Lucas S."/>
            <person name="Copeland A."/>
            <person name="Lapidus A."/>
            <person name="Del Rio T.G."/>
            <person name="Dalin E."/>
            <person name="Tice H."/>
            <person name="Bruce D."/>
            <person name="Goodwin L."/>
            <person name="Pitluck S."/>
            <person name="Sims D."/>
            <person name="Brettin T."/>
            <person name="Detter J.C."/>
            <person name="Han C."/>
            <person name="Chang Y.J."/>
            <person name="Larimer F."/>
            <person name="Land M."/>
            <person name="Hauser L."/>
            <person name="Kyrpides N.C."/>
            <person name="Mikhailova N."/>
            <person name="Moser S."/>
            <person name="Jegier P."/>
            <person name="Close D."/>
            <person name="Debruyn J.M."/>
            <person name="Wang Y."/>
            <person name="Layton A.C."/>
            <person name="Allen M.S."/>
            <person name="Sayler G.S."/>
        </authorList>
    </citation>
    <scope>NUCLEOTIDE SEQUENCE [LARGE SCALE GENOMIC DNA]</scope>
    <source>
        <strain evidence="9 11">MZ1T</strain>
    </source>
</reference>
<comment type="similarity">
    <text evidence="2">Belongs to the UPF0126 family.</text>
</comment>
<dbReference type="InterPro" id="IPR005115">
    <property type="entry name" value="Gly_transporter"/>
</dbReference>
<accession>C4ZIU8</accession>
<feature type="transmembrane region" description="Helical" evidence="7">
    <location>
        <begin position="154"/>
        <end position="173"/>
    </location>
</feature>
<accession>A0A5C7S5U7</accession>
<dbReference type="Proteomes" id="UP000321192">
    <property type="component" value="Unassembled WGS sequence"/>
</dbReference>
<evidence type="ECO:0000313" key="12">
    <source>
        <dbReference type="Proteomes" id="UP000321192"/>
    </source>
</evidence>
<dbReference type="STRING" id="85643.Tmz1t_0456"/>
<proteinExistence type="inferred from homology"/>
<evidence type="ECO:0000256" key="5">
    <source>
        <dbReference type="ARBA" id="ARBA00022989"/>
    </source>
</evidence>
<protein>
    <submittedName>
        <fullName evidence="10">Trimeric intracellular cation channel family protein</fullName>
    </submittedName>
</protein>
<keyword evidence="5 7" id="KW-1133">Transmembrane helix</keyword>
<dbReference type="HOGENOM" id="CLU_064906_3_1_4"/>
<evidence type="ECO:0000256" key="7">
    <source>
        <dbReference type="SAM" id="Phobius"/>
    </source>
</evidence>
<dbReference type="RefSeq" id="WP_004265386.1">
    <property type="nucleotide sequence ID" value="NC_011662.2"/>
</dbReference>
<dbReference type="PANTHER" id="PTHR30506">
    <property type="entry name" value="INNER MEMBRANE PROTEIN"/>
    <property type="match status" value="1"/>
</dbReference>
<evidence type="ECO:0000256" key="2">
    <source>
        <dbReference type="ARBA" id="ARBA00008193"/>
    </source>
</evidence>
<comment type="subcellular location">
    <subcellularLocation>
        <location evidence="1">Cell membrane</location>
        <topology evidence="1">Multi-pass membrane protein</topology>
    </subcellularLocation>
</comment>
<dbReference type="GO" id="GO:0005886">
    <property type="term" value="C:plasma membrane"/>
    <property type="evidence" value="ECO:0007669"/>
    <property type="project" value="UniProtKB-SubCell"/>
</dbReference>
<feature type="transmembrane region" description="Helical" evidence="7">
    <location>
        <begin position="31"/>
        <end position="48"/>
    </location>
</feature>
<evidence type="ECO:0000313" key="10">
    <source>
        <dbReference type="EMBL" id="TXH78672.1"/>
    </source>
</evidence>
<evidence type="ECO:0000256" key="6">
    <source>
        <dbReference type="ARBA" id="ARBA00023136"/>
    </source>
</evidence>
<feature type="domain" description="Glycine transporter" evidence="8">
    <location>
        <begin position="97"/>
        <end position="170"/>
    </location>
</feature>
<dbReference type="AlphaFoldDB" id="C4ZIU8"/>
<dbReference type="KEGG" id="tmz:Tmz1t_0456"/>
<dbReference type="EMBL" id="CP001281">
    <property type="protein sequence ID" value="ACK53235.1"/>
    <property type="molecule type" value="Genomic_DNA"/>
</dbReference>
<dbReference type="EMBL" id="SSFD01000380">
    <property type="protein sequence ID" value="TXH78672.1"/>
    <property type="molecule type" value="Genomic_DNA"/>
</dbReference>
<reference evidence="10 12" key="3">
    <citation type="submission" date="2018-09" db="EMBL/GenBank/DDBJ databases">
        <title>Metagenome Assembled Genomes from an Advanced Water Purification Facility.</title>
        <authorList>
            <person name="Stamps B.W."/>
            <person name="Spear J.R."/>
        </authorList>
    </citation>
    <scope>NUCLEOTIDE SEQUENCE [LARGE SCALE GENOMIC DNA]</scope>
    <source>
        <strain evidence="10">Bin_27_1</strain>
    </source>
</reference>
<evidence type="ECO:0000256" key="4">
    <source>
        <dbReference type="ARBA" id="ARBA00022692"/>
    </source>
</evidence>
<keyword evidence="4 7" id="KW-0812">Transmembrane</keyword>
<dbReference type="PANTHER" id="PTHR30506:SF3">
    <property type="entry name" value="UPF0126 INNER MEMBRANE PROTEIN YADS-RELATED"/>
    <property type="match status" value="1"/>
</dbReference>
<name>C4ZIU8_THASP</name>
<dbReference type="eggNOG" id="COG2860">
    <property type="taxonomic scope" value="Bacteria"/>
</dbReference>
<keyword evidence="3" id="KW-1003">Cell membrane</keyword>
<evidence type="ECO:0000313" key="11">
    <source>
        <dbReference type="Proteomes" id="UP000002186"/>
    </source>
</evidence>
<evidence type="ECO:0000256" key="3">
    <source>
        <dbReference type="ARBA" id="ARBA00022475"/>
    </source>
</evidence>
<evidence type="ECO:0000313" key="9">
    <source>
        <dbReference type="EMBL" id="ACK53235.1"/>
    </source>
</evidence>
<dbReference type="Pfam" id="PF03458">
    <property type="entry name" value="Gly_transporter"/>
    <property type="match status" value="2"/>
</dbReference>
<dbReference type="Proteomes" id="UP000002186">
    <property type="component" value="Chromosome"/>
</dbReference>
<organism evidence="9 11">
    <name type="scientific">Thauera aminoaromatica</name>
    <dbReference type="NCBI Taxonomy" id="164330"/>
    <lineage>
        <taxon>Bacteria</taxon>
        <taxon>Pseudomonadati</taxon>
        <taxon>Pseudomonadota</taxon>
        <taxon>Betaproteobacteria</taxon>
        <taxon>Rhodocyclales</taxon>
        <taxon>Zoogloeaceae</taxon>
        <taxon>Thauera</taxon>
    </lineage>
</organism>
<dbReference type="OrthoDB" id="9791874at2"/>
<gene>
    <name evidence="9" type="ordered locus">Tmz1t_0456</name>
    <name evidence="10" type="ORF">E6Q80_22145</name>
</gene>
<sequence length="210" mass="22399">MNLHPFLVAIEVGGTLAFAMSGLIEATRKRMDIVGVFSVAFVSAFGGGTLRDILLDRRPLFWIENQEYLWLVLAMVATTPLWLQTLRHKVGGRLMELADALGLGLFAISGATLADAAGMPVLVSMMMGAITAVFGGVSRDVLCNEVPKVYSDHRPYAMCALFGCGVFLALDAIGLPLPIATLAGIAAATGSRLLALVFDVRLPAWPAHRD</sequence>
<evidence type="ECO:0000259" key="8">
    <source>
        <dbReference type="Pfam" id="PF03458"/>
    </source>
</evidence>